<feature type="region of interest" description="Disordered" evidence="1">
    <location>
        <begin position="1"/>
        <end position="23"/>
    </location>
</feature>
<evidence type="ECO:0000313" key="3">
    <source>
        <dbReference type="Proteomes" id="UP001195769"/>
    </source>
</evidence>
<sequence length="101" mass="10843">MAQTKQTSKKMTGGPAKRGTLPQLKKLASHAGTKVIKTVQSKALPLSGKVVPRPLLHNIGFEDHDGTLVLMVPATIHGHIEMPSQSQISSNPILVLHEPLQ</sequence>
<name>A0AAD4E4T1_9AGAM</name>
<gene>
    <name evidence="2" type="ORF">F5891DRAFT_1189784</name>
</gene>
<evidence type="ECO:0000256" key="1">
    <source>
        <dbReference type="SAM" id="MobiDB-lite"/>
    </source>
</evidence>
<dbReference type="EMBL" id="JABBWK010000033">
    <property type="protein sequence ID" value="KAG1899342.1"/>
    <property type="molecule type" value="Genomic_DNA"/>
</dbReference>
<dbReference type="Proteomes" id="UP001195769">
    <property type="component" value="Unassembled WGS sequence"/>
</dbReference>
<dbReference type="RefSeq" id="XP_041224918.1">
    <property type="nucleotide sequence ID" value="XM_041367219.1"/>
</dbReference>
<comment type="caution">
    <text evidence="2">The sequence shown here is derived from an EMBL/GenBank/DDBJ whole genome shotgun (WGS) entry which is preliminary data.</text>
</comment>
<organism evidence="2 3">
    <name type="scientific">Suillus fuscotomentosus</name>
    <dbReference type="NCBI Taxonomy" id="1912939"/>
    <lineage>
        <taxon>Eukaryota</taxon>
        <taxon>Fungi</taxon>
        <taxon>Dikarya</taxon>
        <taxon>Basidiomycota</taxon>
        <taxon>Agaricomycotina</taxon>
        <taxon>Agaricomycetes</taxon>
        <taxon>Agaricomycetidae</taxon>
        <taxon>Boletales</taxon>
        <taxon>Suillineae</taxon>
        <taxon>Suillaceae</taxon>
        <taxon>Suillus</taxon>
    </lineage>
</organism>
<evidence type="ECO:0000313" key="2">
    <source>
        <dbReference type="EMBL" id="KAG1899342.1"/>
    </source>
</evidence>
<dbReference type="AlphaFoldDB" id="A0AAD4E4T1"/>
<keyword evidence="3" id="KW-1185">Reference proteome</keyword>
<reference evidence="2" key="1">
    <citation type="journal article" date="2020" name="New Phytol.">
        <title>Comparative genomics reveals dynamic genome evolution in host specialist ectomycorrhizal fungi.</title>
        <authorList>
            <person name="Lofgren L.A."/>
            <person name="Nguyen N.H."/>
            <person name="Vilgalys R."/>
            <person name="Ruytinx J."/>
            <person name="Liao H.L."/>
            <person name="Branco S."/>
            <person name="Kuo A."/>
            <person name="LaButti K."/>
            <person name="Lipzen A."/>
            <person name="Andreopoulos W."/>
            <person name="Pangilinan J."/>
            <person name="Riley R."/>
            <person name="Hundley H."/>
            <person name="Na H."/>
            <person name="Barry K."/>
            <person name="Grigoriev I.V."/>
            <person name="Stajich J.E."/>
            <person name="Kennedy P.G."/>
        </authorList>
    </citation>
    <scope>NUCLEOTIDE SEQUENCE</scope>
    <source>
        <strain evidence="2">FC203</strain>
    </source>
</reference>
<dbReference type="GeneID" id="64661517"/>
<proteinExistence type="predicted"/>
<feature type="compositionally biased region" description="Polar residues" evidence="1">
    <location>
        <begin position="1"/>
        <end position="10"/>
    </location>
</feature>
<accession>A0AAD4E4T1</accession>
<protein>
    <submittedName>
        <fullName evidence="2">Uncharacterized protein</fullName>
    </submittedName>
</protein>